<accession>Q2FA11</accession>
<organism evidence="1">
    <name type="scientific">Vibrio sp. DAT722</name>
    <dbReference type="NCBI Taxonomy" id="344879"/>
    <lineage>
        <taxon>Bacteria</taxon>
        <taxon>Pseudomonadati</taxon>
        <taxon>Pseudomonadota</taxon>
        <taxon>Gammaproteobacteria</taxon>
        <taxon>Vibrionales</taxon>
        <taxon>Vibrionaceae</taxon>
        <taxon>Vibrio</taxon>
    </lineage>
</organism>
<dbReference type="EMBL" id="DQ139261">
    <property type="protein sequence ID" value="ABA55860.1"/>
    <property type="molecule type" value="Genomic_DNA"/>
</dbReference>
<evidence type="ECO:0000313" key="1">
    <source>
        <dbReference type="EMBL" id="ABA55860.1"/>
    </source>
</evidence>
<dbReference type="AlphaFoldDB" id="Q2FA11"/>
<reference evidence="1" key="1">
    <citation type="journal article" date="2006" name="BMC Evol. Biol.">
        <title>Recovery and evolutionary analysis of complete integron gene cassette arrays from Vibrio.</title>
        <authorList>
            <person name="Boucher Y."/>
            <person name="Nesbo C.L."/>
            <person name="Joss M.J."/>
            <person name="Robinson A."/>
            <person name="Mabbutt B.C."/>
            <person name="Gillings M.R."/>
            <person name="Doolittle W.F."/>
            <person name="Stokes H.W."/>
        </authorList>
    </citation>
    <scope>NUCLEOTIDE SEQUENCE</scope>
    <source>
        <strain evidence="1">DAT722</strain>
    </source>
</reference>
<dbReference type="SUPFAM" id="SSF56399">
    <property type="entry name" value="ADP-ribosylation"/>
    <property type="match status" value="1"/>
</dbReference>
<dbReference type="PROSITE" id="PS51996">
    <property type="entry name" value="TR_MART"/>
    <property type="match status" value="1"/>
</dbReference>
<protein>
    <recommendedName>
        <fullName evidence="2">NAD(+)--protein-arginine ADP-ribosyltransferase</fullName>
    </recommendedName>
</protein>
<name>Q2FA11_9VIBR</name>
<dbReference type="Gene3D" id="3.90.176.10">
    <property type="entry name" value="Toxin ADP-ribosyltransferase, Chain A, domain 1"/>
    <property type="match status" value="1"/>
</dbReference>
<evidence type="ECO:0008006" key="2">
    <source>
        <dbReference type="Google" id="ProtNLM"/>
    </source>
</evidence>
<proteinExistence type="predicted"/>
<sequence length="200" mass="23328">MDNLVQKLKSLAYDEKRCQQVISKFSLAERKEALNALAQFENINEERWILNIVYHISPQIHDFIDSYTSGAYTRIREHQRGIQYDAKLGKLISDFMANSHMMPKYLKSCRHYSKSTSWYDYFSVNDTLELDSFMSCARESSDFSYVLKPEAILVFNSCKQGFYLGAMTRESCEREVLFPAGSRFKLSEVRGNQYLLEEIA</sequence>